<dbReference type="InterPro" id="IPR016181">
    <property type="entry name" value="Acyl_CoA_acyltransferase"/>
</dbReference>
<dbReference type="PATRIC" id="fig|1121865.3.peg.1929"/>
<dbReference type="Proteomes" id="UP000014113">
    <property type="component" value="Unassembled WGS sequence"/>
</dbReference>
<dbReference type="PROSITE" id="PS51186">
    <property type="entry name" value="GNAT"/>
    <property type="match status" value="1"/>
</dbReference>
<dbReference type="Pfam" id="PF13673">
    <property type="entry name" value="Acetyltransf_10"/>
    <property type="match status" value="1"/>
</dbReference>
<proteinExistence type="predicted"/>
<comment type="caution">
    <text evidence="2">The sequence shown here is derived from an EMBL/GenBank/DDBJ whole genome shotgun (WGS) entry which is preliminary data.</text>
</comment>
<dbReference type="GO" id="GO:0016747">
    <property type="term" value="F:acyltransferase activity, transferring groups other than amino-acyl groups"/>
    <property type="evidence" value="ECO:0007669"/>
    <property type="project" value="InterPro"/>
</dbReference>
<organism evidence="2 3">
    <name type="scientific">Enterococcus columbae DSM 7374 = ATCC 51263</name>
    <dbReference type="NCBI Taxonomy" id="1121865"/>
    <lineage>
        <taxon>Bacteria</taxon>
        <taxon>Bacillati</taxon>
        <taxon>Bacillota</taxon>
        <taxon>Bacilli</taxon>
        <taxon>Lactobacillales</taxon>
        <taxon>Enterococcaceae</taxon>
        <taxon>Enterococcus</taxon>
    </lineage>
</organism>
<accession>S0KIU6</accession>
<dbReference type="STRING" id="1121865.OMW_01983"/>
<sequence>MEFKIQSFADLSVYQLQQIYQLRVAVFVVEQDCAYQEVDEIDVNAQHVWLEEKGQILAYLRLYQLADGLHLGRVLVAPTYRSHGLAKQLLTQTLAYIRQQNIHTNLQIAAQSYLLSFYQSFGFQEVSTPYLEDGIEHVDMCLSIG</sequence>
<dbReference type="EMBL" id="ASWJ01000011">
    <property type="protein sequence ID" value="EOW79961.1"/>
    <property type="molecule type" value="Genomic_DNA"/>
</dbReference>
<keyword evidence="3" id="KW-1185">Reference proteome</keyword>
<protein>
    <recommendedName>
        <fullName evidence="1">N-acetyltransferase domain-containing protein</fullName>
    </recommendedName>
</protein>
<name>S0KIU6_9ENTE</name>
<dbReference type="CDD" id="cd04301">
    <property type="entry name" value="NAT_SF"/>
    <property type="match status" value="1"/>
</dbReference>
<dbReference type="eggNOG" id="COG2153">
    <property type="taxonomic scope" value="Bacteria"/>
</dbReference>
<dbReference type="RefSeq" id="WP_016184089.1">
    <property type="nucleotide sequence ID" value="NZ_JXKI01000012.1"/>
</dbReference>
<dbReference type="AlphaFoldDB" id="S0KIU6"/>
<dbReference type="OrthoDB" id="9796171at2"/>
<dbReference type="InterPro" id="IPR000182">
    <property type="entry name" value="GNAT_dom"/>
</dbReference>
<reference evidence="2 3" key="1">
    <citation type="submission" date="2013-03" db="EMBL/GenBank/DDBJ databases">
        <title>The Genome Sequence of Enterococcus columbae ATCC_51263 (PacBio/Illumina hybrid assembly).</title>
        <authorList>
            <consortium name="The Broad Institute Genomics Platform"/>
            <consortium name="The Broad Institute Genome Sequencing Center for Infectious Disease"/>
            <person name="Earl A."/>
            <person name="Russ C."/>
            <person name="Gilmore M."/>
            <person name="Surin D."/>
            <person name="Walker B."/>
            <person name="Young S."/>
            <person name="Zeng Q."/>
            <person name="Gargeya S."/>
            <person name="Fitzgerald M."/>
            <person name="Haas B."/>
            <person name="Abouelleil A."/>
            <person name="Allen A.W."/>
            <person name="Alvarado L."/>
            <person name="Arachchi H.M."/>
            <person name="Berlin A.M."/>
            <person name="Chapman S.B."/>
            <person name="Gainer-Dewar J."/>
            <person name="Goldberg J."/>
            <person name="Griggs A."/>
            <person name="Gujja S."/>
            <person name="Hansen M."/>
            <person name="Howarth C."/>
            <person name="Imamovic A."/>
            <person name="Ireland A."/>
            <person name="Larimer J."/>
            <person name="McCowan C."/>
            <person name="Murphy C."/>
            <person name="Pearson M."/>
            <person name="Poon T.W."/>
            <person name="Priest M."/>
            <person name="Roberts A."/>
            <person name="Saif S."/>
            <person name="Shea T."/>
            <person name="Sisk P."/>
            <person name="Sykes S."/>
            <person name="Wortman J."/>
            <person name="Nusbaum C."/>
            <person name="Birren B."/>
        </authorList>
    </citation>
    <scope>NUCLEOTIDE SEQUENCE [LARGE SCALE GENOMIC DNA]</scope>
    <source>
        <strain evidence="2 3">ATCC 51263</strain>
    </source>
</reference>
<feature type="domain" description="N-acetyltransferase" evidence="1">
    <location>
        <begin position="6"/>
        <end position="145"/>
    </location>
</feature>
<evidence type="ECO:0000313" key="3">
    <source>
        <dbReference type="Proteomes" id="UP000014113"/>
    </source>
</evidence>
<dbReference type="SUPFAM" id="SSF55729">
    <property type="entry name" value="Acyl-CoA N-acyltransferases (Nat)"/>
    <property type="match status" value="1"/>
</dbReference>
<evidence type="ECO:0000259" key="1">
    <source>
        <dbReference type="PROSITE" id="PS51186"/>
    </source>
</evidence>
<dbReference type="Gene3D" id="3.40.630.30">
    <property type="match status" value="1"/>
</dbReference>
<gene>
    <name evidence="2" type="ORF">I568_02312</name>
</gene>
<evidence type="ECO:0000313" key="2">
    <source>
        <dbReference type="EMBL" id="EOW79961.1"/>
    </source>
</evidence>